<protein>
    <submittedName>
        <fullName evidence="3">Glycopeptide antibiotics resistance protein</fullName>
    </submittedName>
</protein>
<keyword evidence="1" id="KW-1133">Transmembrane helix</keyword>
<feature type="domain" description="VanZ-like" evidence="2">
    <location>
        <begin position="74"/>
        <end position="183"/>
    </location>
</feature>
<evidence type="ECO:0000256" key="1">
    <source>
        <dbReference type="SAM" id="Phobius"/>
    </source>
</evidence>
<dbReference type="AlphaFoldDB" id="A0A1M7YAE8"/>
<name>A0A1M7YAE8_9FIRM</name>
<gene>
    <name evidence="3" type="ORF">SAMN02745217_02386</name>
</gene>
<dbReference type="STRING" id="1121345.SAMN02745217_02386"/>
<feature type="transmembrane region" description="Helical" evidence="1">
    <location>
        <begin position="29"/>
        <end position="52"/>
    </location>
</feature>
<reference evidence="3 4" key="1">
    <citation type="submission" date="2016-12" db="EMBL/GenBank/DDBJ databases">
        <authorList>
            <person name="Song W.-J."/>
            <person name="Kurnit D.M."/>
        </authorList>
    </citation>
    <scope>NUCLEOTIDE SEQUENCE [LARGE SCALE GENOMIC DNA]</scope>
    <source>
        <strain evidence="3 4">DSM 12503</strain>
    </source>
</reference>
<dbReference type="PANTHER" id="PTHR36834:SF1">
    <property type="entry name" value="INTEGRAL MEMBRANE PROTEIN"/>
    <property type="match status" value="1"/>
</dbReference>
<feature type="transmembrane region" description="Helical" evidence="1">
    <location>
        <begin position="68"/>
        <end position="88"/>
    </location>
</feature>
<accession>A0A1M7YAE8</accession>
<evidence type="ECO:0000313" key="3">
    <source>
        <dbReference type="EMBL" id="SHO49561.1"/>
    </source>
</evidence>
<sequence>MQISYFATGIFNRLFLLIYTDFHTAVSSYLPSSVFLGSLALVTFDVTYLLLYRKRKKDYRIFLGKNQLILYISFLYLAFVIYLTILSRPSGSRTGVDLMPFATISPQIAGNIYAAENILLFLPFGMLGCMLPFFSRNPSRCMAGAFIASILIELVQYITKRGYLQTDDVILNVLGCYVGYVIGKQLARLIRGVV</sequence>
<organism evidence="3 4">
    <name type="scientific">Anaerocolumna xylanovorans DSM 12503</name>
    <dbReference type="NCBI Taxonomy" id="1121345"/>
    <lineage>
        <taxon>Bacteria</taxon>
        <taxon>Bacillati</taxon>
        <taxon>Bacillota</taxon>
        <taxon>Clostridia</taxon>
        <taxon>Lachnospirales</taxon>
        <taxon>Lachnospiraceae</taxon>
        <taxon>Anaerocolumna</taxon>
    </lineage>
</organism>
<dbReference type="RefSeq" id="WP_073589064.1">
    <property type="nucleotide sequence ID" value="NZ_FRFD01000006.1"/>
</dbReference>
<keyword evidence="1" id="KW-0472">Membrane</keyword>
<dbReference type="EMBL" id="FRFD01000006">
    <property type="protein sequence ID" value="SHO49561.1"/>
    <property type="molecule type" value="Genomic_DNA"/>
</dbReference>
<dbReference type="PANTHER" id="PTHR36834">
    <property type="entry name" value="MEMBRANE PROTEIN-RELATED"/>
    <property type="match status" value="1"/>
</dbReference>
<dbReference type="Proteomes" id="UP000184612">
    <property type="component" value="Unassembled WGS sequence"/>
</dbReference>
<keyword evidence="1" id="KW-0812">Transmembrane</keyword>
<keyword evidence="4" id="KW-1185">Reference proteome</keyword>
<evidence type="ECO:0000259" key="2">
    <source>
        <dbReference type="Pfam" id="PF04892"/>
    </source>
</evidence>
<dbReference type="InterPro" id="IPR006976">
    <property type="entry name" value="VanZ-like"/>
</dbReference>
<dbReference type="InterPro" id="IPR053150">
    <property type="entry name" value="Teicoplanin_resist-assoc"/>
</dbReference>
<feature type="transmembrane region" description="Helical" evidence="1">
    <location>
        <begin position="108"/>
        <end position="134"/>
    </location>
</feature>
<evidence type="ECO:0000313" key="4">
    <source>
        <dbReference type="Proteomes" id="UP000184612"/>
    </source>
</evidence>
<proteinExistence type="predicted"/>
<dbReference type="Pfam" id="PF04892">
    <property type="entry name" value="VanZ"/>
    <property type="match status" value="1"/>
</dbReference>